<dbReference type="AlphaFoldDB" id="A0A9Q1GAH1"/>
<accession>A0A9Q1GAH1</accession>
<dbReference type="Proteomes" id="UP001152622">
    <property type="component" value="Chromosome 1"/>
</dbReference>
<sequence length="138" mass="15006">MTSQPGDTLPVWGSPSYGQETMKQIPLAASPRPTRHKQPAAGLYLDLVPQIIGHSHQILCEAEMSRRWCSWINAAGSYGVHARFYALAACQVSDKKGRSLPSDPAPLMLPLDGSVPVTLRSAEARWREGAVGPQFLRG</sequence>
<dbReference type="EMBL" id="JAINUF010000001">
    <property type="protein sequence ID" value="KAJ8380452.1"/>
    <property type="molecule type" value="Genomic_DNA"/>
</dbReference>
<evidence type="ECO:0000313" key="2">
    <source>
        <dbReference type="Proteomes" id="UP001152622"/>
    </source>
</evidence>
<keyword evidence="2" id="KW-1185">Reference proteome</keyword>
<comment type="caution">
    <text evidence="1">The sequence shown here is derived from an EMBL/GenBank/DDBJ whole genome shotgun (WGS) entry which is preliminary data.</text>
</comment>
<name>A0A9Q1GAH1_SYNKA</name>
<proteinExistence type="predicted"/>
<protein>
    <submittedName>
        <fullName evidence="1">Uncharacterized protein</fullName>
    </submittedName>
</protein>
<gene>
    <name evidence="1" type="ORF">SKAU_G00012300</name>
</gene>
<reference evidence="1" key="1">
    <citation type="journal article" date="2023" name="Science">
        <title>Genome structures resolve the early diversification of teleost fishes.</title>
        <authorList>
            <person name="Parey E."/>
            <person name="Louis A."/>
            <person name="Montfort J."/>
            <person name="Bouchez O."/>
            <person name="Roques C."/>
            <person name="Iampietro C."/>
            <person name="Lluch J."/>
            <person name="Castinel A."/>
            <person name="Donnadieu C."/>
            <person name="Desvignes T."/>
            <person name="Floi Bucao C."/>
            <person name="Jouanno E."/>
            <person name="Wen M."/>
            <person name="Mejri S."/>
            <person name="Dirks R."/>
            <person name="Jansen H."/>
            <person name="Henkel C."/>
            <person name="Chen W.J."/>
            <person name="Zahm M."/>
            <person name="Cabau C."/>
            <person name="Klopp C."/>
            <person name="Thompson A.W."/>
            <person name="Robinson-Rechavi M."/>
            <person name="Braasch I."/>
            <person name="Lecointre G."/>
            <person name="Bobe J."/>
            <person name="Postlethwait J.H."/>
            <person name="Berthelot C."/>
            <person name="Roest Crollius H."/>
            <person name="Guiguen Y."/>
        </authorList>
    </citation>
    <scope>NUCLEOTIDE SEQUENCE</scope>
    <source>
        <strain evidence="1">WJC10195</strain>
    </source>
</reference>
<evidence type="ECO:0000313" key="1">
    <source>
        <dbReference type="EMBL" id="KAJ8380452.1"/>
    </source>
</evidence>
<organism evidence="1 2">
    <name type="scientific">Synaphobranchus kaupii</name>
    <name type="common">Kaup's arrowtooth eel</name>
    <dbReference type="NCBI Taxonomy" id="118154"/>
    <lineage>
        <taxon>Eukaryota</taxon>
        <taxon>Metazoa</taxon>
        <taxon>Chordata</taxon>
        <taxon>Craniata</taxon>
        <taxon>Vertebrata</taxon>
        <taxon>Euteleostomi</taxon>
        <taxon>Actinopterygii</taxon>
        <taxon>Neopterygii</taxon>
        <taxon>Teleostei</taxon>
        <taxon>Anguilliformes</taxon>
        <taxon>Synaphobranchidae</taxon>
        <taxon>Synaphobranchus</taxon>
    </lineage>
</organism>